<proteinExistence type="inferred from homology"/>
<dbReference type="Proteomes" id="UP000286985">
    <property type="component" value="Unassembled WGS sequence"/>
</dbReference>
<sequence>MKLFDSHCHLDFSAFDADRQTVVAKACQRNIRALFVPGVTRSQSQQNKWLADCDGVDVIRGFGLHPYFIAQHSHDDLQWLESQLQQNAHALVGEIGLDASCSNYDYQYHLFCQQVELAAEYRRPVILHHRRTQPELLRVIKSMRNKLPDMPGVIHAFSGSAEQANEWVSLGFMLGVGGTITYERAKKTRAAIAQASLQHLVLETDAPDMPIAGFQGRRNEPCQLDKTFNQLAQLRTESTTELALQIWQNSCRLFYRS</sequence>
<feature type="binding site" evidence="4">
    <location>
        <position position="9"/>
    </location>
    <ligand>
        <name>a divalent metal cation</name>
        <dbReference type="ChEBI" id="CHEBI:60240"/>
        <label>1</label>
    </ligand>
</feature>
<keyword evidence="2 4" id="KW-0479">Metal-binding</keyword>
<feature type="binding site" evidence="4">
    <location>
        <position position="155"/>
    </location>
    <ligand>
        <name>a divalent metal cation</name>
        <dbReference type="ChEBI" id="CHEBI:60240"/>
        <label>2</label>
    </ligand>
</feature>
<dbReference type="InterPro" id="IPR032466">
    <property type="entry name" value="Metal_Hydrolase"/>
</dbReference>
<organism evidence="5 6">
    <name type="scientific">Pseudidiomarina donghaiensis</name>
    <dbReference type="NCBI Taxonomy" id="519452"/>
    <lineage>
        <taxon>Bacteria</taxon>
        <taxon>Pseudomonadati</taxon>
        <taxon>Pseudomonadota</taxon>
        <taxon>Gammaproteobacteria</taxon>
        <taxon>Alteromonadales</taxon>
        <taxon>Idiomarinaceae</taxon>
        <taxon>Pseudidiomarina</taxon>
    </lineage>
</organism>
<gene>
    <name evidence="5" type="ORF">CWE24_12235</name>
</gene>
<evidence type="ECO:0000313" key="6">
    <source>
        <dbReference type="Proteomes" id="UP000286985"/>
    </source>
</evidence>
<dbReference type="EMBL" id="PIPU01000009">
    <property type="protein sequence ID" value="RUO46057.1"/>
    <property type="molecule type" value="Genomic_DNA"/>
</dbReference>
<name>A0A432XBW3_9GAMM</name>
<dbReference type="PROSITE" id="PS01137">
    <property type="entry name" value="TATD_1"/>
    <property type="match status" value="1"/>
</dbReference>
<protein>
    <submittedName>
        <fullName evidence="5">TatD family deoxyribonuclease</fullName>
    </submittedName>
</protein>
<dbReference type="InterPro" id="IPR018228">
    <property type="entry name" value="DNase_TatD-rel_CS"/>
</dbReference>
<dbReference type="PANTHER" id="PTHR46124">
    <property type="entry name" value="D-AMINOACYL-TRNA DEACYLASE"/>
    <property type="match status" value="1"/>
</dbReference>
<dbReference type="Gene3D" id="3.20.20.140">
    <property type="entry name" value="Metal-dependent hydrolases"/>
    <property type="match status" value="1"/>
</dbReference>
<dbReference type="AlphaFoldDB" id="A0A432XBW3"/>
<evidence type="ECO:0000313" key="5">
    <source>
        <dbReference type="EMBL" id="RUO46057.1"/>
    </source>
</evidence>
<dbReference type="PANTHER" id="PTHR46124:SF3">
    <property type="entry name" value="HYDROLASE"/>
    <property type="match status" value="1"/>
</dbReference>
<dbReference type="CDD" id="cd01310">
    <property type="entry name" value="TatD_DNAse"/>
    <property type="match status" value="1"/>
</dbReference>
<dbReference type="FunFam" id="3.20.20.140:FF:000005">
    <property type="entry name" value="TatD family hydrolase"/>
    <property type="match status" value="1"/>
</dbReference>
<evidence type="ECO:0000256" key="2">
    <source>
        <dbReference type="ARBA" id="ARBA00022723"/>
    </source>
</evidence>
<comment type="caution">
    <text evidence="5">The sequence shown here is derived from an EMBL/GenBank/DDBJ whole genome shotgun (WGS) entry which is preliminary data.</text>
</comment>
<reference evidence="6" key="1">
    <citation type="journal article" date="2018" name="Front. Microbiol.">
        <title>Genome-Based Analysis Reveals the Taxonomy and Diversity of the Family Idiomarinaceae.</title>
        <authorList>
            <person name="Liu Y."/>
            <person name="Lai Q."/>
            <person name="Shao Z."/>
        </authorList>
    </citation>
    <scope>NUCLEOTIDE SEQUENCE [LARGE SCALE GENOMIC DNA]</scope>
    <source>
        <strain evidence="6">908033</strain>
    </source>
</reference>
<feature type="binding site" evidence="4">
    <location>
        <position position="205"/>
    </location>
    <ligand>
        <name>a divalent metal cation</name>
        <dbReference type="ChEBI" id="CHEBI:60240"/>
        <label>1</label>
    </ligand>
</feature>
<accession>A0A432XBW3</accession>
<dbReference type="GO" id="GO:0046872">
    <property type="term" value="F:metal ion binding"/>
    <property type="evidence" value="ECO:0007669"/>
    <property type="project" value="UniProtKB-KW"/>
</dbReference>
<dbReference type="InterPro" id="IPR001130">
    <property type="entry name" value="TatD-like"/>
</dbReference>
<comment type="similarity">
    <text evidence="1">Belongs to the metallo-dependent hydrolases superfamily. TatD-type hydrolase family.</text>
</comment>
<dbReference type="RefSeq" id="WP_092842075.1">
    <property type="nucleotide sequence ID" value="NZ_FPCF01000010.1"/>
</dbReference>
<feature type="binding site" evidence="4">
    <location>
        <position position="7"/>
    </location>
    <ligand>
        <name>a divalent metal cation</name>
        <dbReference type="ChEBI" id="CHEBI:60240"/>
        <label>1</label>
    </ligand>
</feature>
<dbReference type="GO" id="GO:0016788">
    <property type="term" value="F:hydrolase activity, acting on ester bonds"/>
    <property type="evidence" value="ECO:0007669"/>
    <property type="project" value="InterPro"/>
</dbReference>
<dbReference type="STRING" id="519452.SAMN04488139_0019"/>
<keyword evidence="6" id="KW-1185">Reference proteome</keyword>
<dbReference type="PIRSF" id="PIRSF005902">
    <property type="entry name" value="DNase_TatD"/>
    <property type="match status" value="1"/>
</dbReference>
<dbReference type="SUPFAM" id="SSF51556">
    <property type="entry name" value="Metallo-dependent hydrolases"/>
    <property type="match status" value="1"/>
</dbReference>
<feature type="binding site" evidence="4">
    <location>
        <position position="128"/>
    </location>
    <ligand>
        <name>a divalent metal cation</name>
        <dbReference type="ChEBI" id="CHEBI:60240"/>
        <label>2</label>
    </ligand>
</feature>
<keyword evidence="3" id="KW-0378">Hydrolase</keyword>
<dbReference type="GO" id="GO:0005829">
    <property type="term" value="C:cytosol"/>
    <property type="evidence" value="ECO:0007669"/>
    <property type="project" value="TreeGrafter"/>
</dbReference>
<evidence type="ECO:0000256" key="3">
    <source>
        <dbReference type="ARBA" id="ARBA00022801"/>
    </source>
</evidence>
<feature type="binding site" evidence="4">
    <location>
        <position position="94"/>
    </location>
    <ligand>
        <name>a divalent metal cation</name>
        <dbReference type="ChEBI" id="CHEBI:60240"/>
        <label>1</label>
    </ligand>
</feature>
<evidence type="ECO:0000256" key="1">
    <source>
        <dbReference type="ARBA" id="ARBA00009275"/>
    </source>
</evidence>
<dbReference type="OrthoDB" id="9810005at2"/>
<dbReference type="Pfam" id="PF01026">
    <property type="entry name" value="TatD_DNase"/>
    <property type="match status" value="1"/>
</dbReference>
<evidence type="ECO:0000256" key="4">
    <source>
        <dbReference type="PIRSR" id="PIRSR005902-1"/>
    </source>
</evidence>